<sequence length="33" mass="3992">MHEILLAYVFEKNFKNCMRSQNFIIDKIILDTC</sequence>
<protein>
    <submittedName>
        <fullName evidence="1">Uncharacterized protein</fullName>
    </submittedName>
</protein>
<accession>A0A6N3FAM5</accession>
<gene>
    <name evidence="1" type="ORF">PDLFYP31_02801</name>
</gene>
<dbReference type="EMBL" id="CACRUW010000018">
    <property type="protein sequence ID" value="VYU49137.1"/>
    <property type="molecule type" value="Genomic_DNA"/>
</dbReference>
<evidence type="ECO:0000313" key="1">
    <source>
        <dbReference type="EMBL" id="VYU49137.1"/>
    </source>
</evidence>
<name>A0A6N3FAM5_PARDI</name>
<reference evidence="1" key="1">
    <citation type="submission" date="2019-11" db="EMBL/GenBank/DDBJ databases">
        <authorList>
            <person name="Feng L."/>
        </authorList>
    </citation>
    <scope>NUCLEOTIDE SEQUENCE</scope>
    <source>
        <strain evidence="1">PdistasonisLFYP31</strain>
    </source>
</reference>
<proteinExistence type="predicted"/>
<dbReference type="AlphaFoldDB" id="A0A6N3FAM5"/>
<organism evidence="1">
    <name type="scientific">Parabacteroides distasonis</name>
    <dbReference type="NCBI Taxonomy" id="823"/>
    <lineage>
        <taxon>Bacteria</taxon>
        <taxon>Pseudomonadati</taxon>
        <taxon>Bacteroidota</taxon>
        <taxon>Bacteroidia</taxon>
        <taxon>Bacteroidales</taxon>
        <taxon>Tannerellaceae</taxon>
        <taxon>Parabacteroides</taxon>
    </lineage>
</organism>